<gene>
    <name evidence="2" type="ORF">BOW52_08035</name>
</gene>
<proteinExistence type="predicted"/>
<accession>A0A1T2L163</accession>
<keyword evidence="3" id="KW-1185">Reference proteome</keyword>
<dbReference type="Proteomes" id="UP000190198">
    <property type="component" value="Unassembled WGS sequence"/>
</dbReference>
<feature type="coiled-coil region" evidence="1">
    <location>
        <begin position="28"/>
        <end position="55"/>
    </location>
</feature>
<feature type="non-terminal residue" evidence="2">
    <location>
        <position position="1"/>
    </location>
</feature>
<name>A0A1T2L163_9GAMM</name>
<dbReference type="EMBL" id="MPRK01000156">
    <property type="protein sequence ID" value="OOZ38811.1"/>
    <property type="molecule type" value="Genomic_DNA"/>
</dbReference>
<reference evidence="2 3" key="1">
    <citation type="submission" date="2016-11" db="EMBL/GenBank/DDBJ databases">
        <title>Mixed transmission modes and dynamic genome evolution in an obligate animal-bacterial symbiosis.</title>
        <authorList>
            <person name="Russell S.L."/>
            <person name="Corbett-Detig R.B."/>
            <person name="Cavanaugh C.M."/>
        </authorList>
    </citation>
    <scope>NUCLEOTIDE SEQUENCE [LARGE SCALE GENOMIC DNA]</scope>
    <source>
        <strain evidence="2">Sp-SM6</strain>
    </source>
</reference>
<evidence type="ECO:0000256" key="1">
    <source>
        <dbReference type="SAM" id="Coils"/>
    </source>
</evidence>
<evidence type="ECO:0000313" key="2">
    <source>
        <dbReference type="EMBL" id="OOZ38811.1"/>
    </source>
</evidence>
<comment type="caution">
    <text evidence="2">The sequence shown here is derived from an EMBL/GenBank/DDBJ whole genome shotgun (WGS) entry which is preliminary data.</text>
</comment>
<organism evidence="2 3">
    <name type="scientific">Solemya elarraichensis gill symbiont</name>
    <dbReference type="NCBI Taxonomy" id="1918949"/>
    <lineage>
        <taxon>Bacteria</taxon>
        <taxon>Pseudomonadati</taxon>
        <taxon>Pseudomonadota</taxon>
        <taxon>Gammaproteobacteria</taxon>
        <taxon>sulfur-oxidizing symbionts</taxon>
    </lineage>
</organism>
<evidence type="ECO:0008006" key="4">
    <source>
        <dbReference type="Google" id="ProtNLM"/>
    </source>
</evidence>
<dbReference type="AlphaFoldDB" id="A0A1T2L163"/>
<evidence type="ECO:0000313" key="3">
    <source>
        <dbReference type="Proteomes" id="UP000190198"/>
    </source>
</evidence>
<keyword evidence="1" id="KW-0175">Coiled coil</keyword>
<protein>
    <recommendedName>
        <fullName evidence="4">Ubiquinone biosynthesis accessory factor UbiK</fullName>
    </recommendedName>
</protein>
<sequence>WRGRKHLNAALGEYLTEESQLLPTAYEVEEWRDAVDETRDAVERLQARIDLLASKIKQGGTS</sequence>